<gene>
    <name evidence="1" type="ORF">AG0111_0g12623</name>
</gene>
<organism evidence="1 2">
    <name type="scientific">Alternaria gaisen</name>
    <dbReference type="NCBI Taxonomy" id="167740"/>
    <lineage>
        <taxon>Eukaryota</taxon>
        <taxon>Fungi</taxon>
        <taxon>Dikarya</taxon>
        <taxon>Ascomycota</taxon>
        <taxon>Pezizomycotina</taxon>
        <taxon>Dothideomycetes</taxon>
        <taxon>Pleosporomycetidae</taxon>
        <taxon>Pleosporales</taxon>
        <taxon>Pleosporineae</taxon>
        <taxon>Pleosporaceae</taxon>
        <taxon>Alternaria</taxon>
        <taxon>Alternaria sect. Alternaria</taxon>
    </lineage>
</organism>
<accession>A0ACB6F3Z2</accession>
<dbReference type="EMBL" id="PDWZ02000019">
    <property type="protein sequence ID" value="KAB2099156.1"/>
    <property type="molecule type" value="Genomic_DNA"/>
</dbReference>
<sequence>MSASSQSLPQSPSAASAGLYSVYEHDPPLSAPIVFTAVFAVQILAILFRCLNVRGPTWRKSVGRRWWIVAVPAAVETAGYALRIASTLNQTDVGLYISSLVIILIAPQISAIIAYAVLIAIVVNFHADGLCPVKARLIAPIWLALDLVAGALQGGGGGQQTNPESVRPGLILALVGMVLQTLGFLVFSAVAFLTLRRLSFTQAWEDRRHAMVHISIALVCTCVAHDIRFVYRVIEFGWQLATFEPGPNSYAPQIQPVFEYVFDASMMFFAIAVFPTFFYFGELRIPRIRGFEYWFLSKEKREKELYDTLTDDLAVY</sequence>
<evidence type="ECO:0000313" key="1">
    <source>
        <dbReference type="EMBL" id="KAB2099156.1"/>
    </source>
</evidence>
<reference evidence="1 2" key="1">
    <citation type="journal article" date="2019" name="bioRxiv">
        <title>Genomics, evolutionary history and diagnostics of the Alternaria alternata species group including apple and Asian pear pathotypes.</title>
        <authorList>
            <person name="Armitage A.D."/>
            <person name="Cockerton H.M."/>
            <person name="Sreenivasaprasad S."/>
            <person name="Woodhall J.W."/>
            <person name="Lane C.R."/>
            <person name="Harrison R.J."/>
            <person name="Clarkson J.P."/>
        </authorList>
    </citation>
    <scope>NUCLEOTIDE SEQUENCE [LARGE SCALE GENOMIC DNA]</scope>
    <source>
        <strain evidence="1 2">FERA 650</strain>
    </source>
</reference>
<evidence type="ECO:0000313" key="2">
    <source>
        <dbReference type="Proteomes" id="UP000293547"/>
    </source>
</evidence>
<comment type="caution">
    <text evidence="1">The sequence shown here is derived from an EMBL/GenBank/DDBJ whole genome shotgun (WGS) entry which is preliminary data.</text>
</comment>
<keyword evidence="2" id="KW-1185">Reference proteome</keyword>
<proteinExistence type="predicted"/>
<name>A0ACB6F3Z2_9PLEO</name>
<dbReference type="Proteomes" id="UP000293547">
    <property type="component" value="Unassembled WGS sequence"/>
</dbReference>
<protein>
    <submittedName>
        <fullName evidence="1">Uncharacterized protein</fullName>
    </submittedName>
</protein>